<dbReference type="Gene3D" id="3.40.50.150">
    <property type="entry name" value="Vaccinia Virus protein VP39"/>
    <property type="match status" value="1"/>
</dbReference>
<dbReference type="PANTHER" id="PTHR31760">
    <property type="entry name" value="S-ADENOSYL-L-METHIONINE-DEPENDENT METHYLTRANSFERASES SUPERFAMILY PROTEIN"/>
    <property type="match status" value="1"/>
</dbReference>
<protein>
    <recommendedName>
        <fullName evidence="6">Ribosomal RNA small subunit methyltransferase G</fullName>
        <ecNumber evidence="6">2.1.1.-</ecNumber>
    </recommendedName>
    <alternativeName>
        <fullName evidence="6">16S rRNA 7-methylguanosine methyltransferase</fullName>
        <shortName evidence="6">16S rRNA m7G methyltransferase</shortName>
    </alternativeName>
</protein>
<reference evidence="8" key="1">
    <citation type="journal article" date="2019" name="Int. J. Syst. Evol. Microbiol.">
        <title>The Global Catalogue of Microorganisms (GCM) 10K type strain sequencing project: providing services to taxonomists for standard genome sequencing and annotation.</title>
        <authorList>
            <consortium name="The Broad Institute Genomics Platform"/>
            <consortium name="The Broad Institute Genome Sequencing Center for Infectious Disease"/>
            <person name="Wu L."/>
            <person name="Ma J."/>
        </authorList>
    </citation>
    <scope>NUCLEOTIDE SEQUENCE [LARGE SCALE GENOMIC DNA]</scope>
    <source>
        <strain evidence="8">JCM 17927</strain>
    </source>
</reference>
<comment type="caution">
    <text evidence="6">Lacks conserved residue(s) required for the propagation of feature annotation.</text>
</comment>
<keyword evidence="1 6" id="KW-0963">Cytoplasm</keyword>
<feature type="binding site" evidence="6">
    <location>
        <position position="73"/>
    </location>
    <ligand>
        <name>S-adenosyl-L-methionine</name>
        <dbReference type="ChEBI" id="CHEBI:59789"/>
    </ligand>
</feature>
<feature type="binding site" evidence="6">
    <location>
        <position position="137"/>
    </location>
    <ligand>
        <name>S-adenosyl-L-methionine</name>
        <dbReference type="ChEBI" id="CHEBI:59789"/>
    </ligand>
</feature>
<dbReference type="InterPro" id="IPR029063">
    <property type="entry name" value="SAM-dependent_MTases_sf"/>
</dbReference>
<keyword evidence="3 6" id="KW-0489">Methyltransferase</keyword>
<dbReference type="EC" id="2.1.1.-" evidence="6"/>
<name>A0ABP8N2V1_9BACT</name>
<dbReference type="InterPro" id="IPR003682">
    <property type="entry name" value="rRNA_ssu_MeTfrase_G"/>
</dbReference>
<comment type="function">
    <text evidence="6">Specifically methylates the N7 position of a guanine in 16S rRNA.</text>
</comment>
<comment type="similarity">
    <text evidence="6">Belongs to the methyltransferase superfamily. RNA methyltransferase RsmG family.</text>
</comment>
<evidence type="ECO:0000313" key="8">
    <source>
        <dbReference type="Proteomes" id="UP001501175"/>
    </source>
</evidence>
<comment type="subcellular location">
    <subcellularLocation>
        <location evidence="6">Cytoplasm</location>
    </subcellularLocation>
</comment>
<evidence type="ECO:0000256" key="2">
    <source>
        <dbReference type="ARBA" id="ARBA00022552"/>
    </source>
</evidence>
<dbReference type="Proteomes" id="UP001501175">
    <property type="component" value="Unassembled WGS sequence"/>
</dbReference>
<feature type="binding site" evidence="6">
    <location>
        <begin position="124"/>
        <end position="125"/>
    </location>
    <ligand>
        <name>S-adenosyl-L-methionine</name>
        <dbReference type="ChEBI" id="CHEBI:59789"/>
    </ligand>
</feature>
<dbReference type="SUPFAM" id="SSF53335">
    <property type="entry name" value="S-adenosyl-L-methionine-dependent methyltransferases"/>
    <property type="match status" value="1"/>
</dbReference>
<gene>
    <name evidence="6 7" type="primary">rsmG</name>
    <name evidence="7" type="ORF">GCM10023189_32010</name>
</gene>
<evidence type="ECO:0000256" key="4">
    <source>
        <dbReference type="ARBA" id="ARBA00022679"/>
    </source>
</evidence>
<dbReference type="Pfam" id="PF02527">
    <property type="entry name" value="GidB"/>
    <property type="match status" value="1"/>
</dbReference>
<dbReference type="PANTHER" id="PTHR31760:SF0">
    <property type="entry name" value="S-ADENOSYL-L-METHIONINE-DEPENDENT METHYLTRANSFERASES SUPERFAMILY PROTEIN"/>
    <property type="match status" value="1"/>
</dbReference>
<evidence type="ECO:0000256" key="5">
    <source>
        <dbReference type="ARBA" id="ARBA00022691"/>
    </source>
</evidence>
<dbReference type="PIRSF" id="PIRSF003078">
    <property type="entry name" value="GidB"/>
    <property type="match status" value="1"/>
</dbReference>
<dbReference type="HAMAP" id="MF_00074">
    <property type="entry name" value="16SrRNA_methyltr_G"/>
    <property type="match status" value="1"/>
</dbReference>
<sequence>MSVDLIKKYFPKLTAEQYDRFAALGDLYREWNAQINVVSRQDIEHLYEKHILHSLGIAKLVEFRPGTEILDVGTGGGFPGIPLAILFPLADFHLVDSIGKKIKVVNEVSQALGLTNVKAEQVRVEHMNTSYDFVVSRAVTRLNPFLGWVRYKIRKEGNNSIPNGVLYLKGGDLAEELSEVKDRYRIYELSDYFDEPFFETKKLIYVSVHKSKR</sequence>
<feature type="binding site" evidence="6">
    <location>
        <position position="78"/>
    </location>
    <ligand>
        <name>S-adenosyl-L-methionine</name>
        <dbReference type="ChEBI" id="CHEBI:59789"/>
    </ligand>
</feature>
<keyword evidence="2 6" id="KW-0698">rRNA processing</keyword>
<keyword evidence="8" id="KW-1185">Reference proteome</keyword>
<comment type="caution">
    <text evidence="7">The sequence shown here is derived from an EMBL/GenBank/DDBJ whole genome shotgun (WGS) entry which is preliminary data.</text>
</comment>
<evidence type="ECO:0000313" key="7">
    <source>
        <dbReference type="EMBL" id="GAA4458961.1"/>
    </source>
</evidence>
<keyword evidence="4 6" id="KW-0808">Transferase</keyword>
<keyword evidence="5 6" id="KW-0949">S-adenosyl-L-methionine</keyword>
<dbReference type="EMBL" id="BAABHD010000030">
    <property type="protein sequence ID" value="GAA4458961.1"/>
    <property type="molecule type" value="Genomic_DNA"/>
</dbReference>
<evidence type="ECO:0000256" key="3">
    <source>
        <dbReference type="ARBA" id="ARBA00022603"/>
    </source>
</evidence>
<dbReference type="RefSeq" id="WP_345244873.1">
    <property type="nucleotide sequence ID" value="NZ_BAABHD010000030.1"/>
</dbReference>
<dbReference type="NCBIfam" id="TIGR00138">
    <property type="entry name" value="rsmG_gidB"/>
    <property type="match status" value="1"/>
</dbReference>
<accession>A0ABP8N2V1</accession>
<evidence type="ECO:0000256" key="6">
    <source>
        <dbReference type="HAMAP-Rule" id="MF_00074"/>
    </source>
</evidence>
<organism evidence="7 8">
    <name type="scientific">Nibrella saemangeumensis</name>
    <dbReference type="NCBI Taxonomy" id="1084526"/>
    <lineage>
        <taxon>Bacteria</taxon>
        <taxon>Pseudomonadati</taxon>
        <taxon>Bacteroidota</taxon>
        <taxon>Cytophagia</taxon>
        <taxon>Cytophagales</taxon>
        <taxon>Spirosomataceae</taxon>
        <taxon>Nibrella</taxon>
    </lineage>
</organism>
<evidence type="ECO:0000256" key="1">
    <source>
        <dbReference type="ARBA" id="ARBA00022490"/>
    </source>
</evidence>
<proteinExistence type="inferred from homology"/>